<accession>A0ABQ1M8L4</accession>
<proteinExistence type="predicted"/>
<sequence>MKHHPFVIAFLIFTAFIPGCKKNDNLQTLTGTIVDTGSPALDGCGWLFQVGDTFYHPVNLSEQFQKNGITVTVIFEALNDEYRCGFVPPGTPGHPKIKIRSITPK</sequence>
<organism evidence="1 2">
    <name type="scientific">Parapedobacter defluvii</name>
    <dbReference type="NCBI Taxonomy" id="2045106"/>
    <lineage>
        <taxon>Bacteria</taxon>
        <taxon>Pseudomonadati</taxon>
        <taxon>Bacteroidota</taxon>
        <taxon>Sphingobacteriia</taxon>
        <taxon>Sphingobacteriales</taxon>
        <taxon>Sphingobacteriaceae</taxon>
        <taxon>Parapedobacter</taxon>
    </lineage>
</organism>
<dbReference type="RefSeq" id="WP_188752268.1">
    <property type="nucleotide sequence ID" value="NZ_BMIK01000011.1"/>
</dbReference>
<evidence type="ECO:0000313" key="1">
    <source>
        <dbReference type="EMBL" id="GGC36522.1"/>
    </source>
</evidence>
<dbReference type="EMBL" id="BMIK01000011">
    <property type="protein sequence ID" value="GGC36522.1"/>
    <property type="molecule type" value="Genomic_DNA"/>
</dbReference>
<protein>
    <recommendedName>
        <fullName evidence="3">Lipoprotein</fullName>
    </recommendedName>
</protein>
<evidence type="ECO:0008006" key="3">
    <source>
        <dbReference type="Google" id="ProtNLM"/>
    </source>
</evidence>
<gene>
    <name evidence="1" type="ORF">GCM10011386_30810</name>
</gene>
<reference evidence="2" key="1">
    <citation type="journal article" date="2019" name="Int. J. Syst. Evol. Microbiol.">
        <title>The Global Catalogue of Microorganisms (GCM) 10K type strain sequencing project: providing services to taxonomists for standard genome sequencing and annotation.</title>
        <authorList>
            <consortium name="The Broad Institute Genomics Platform"/>
            <consortium name="The Broad Institute Genome Sequencing Center for Infectious Disease"/>
            <person name="Wu L."/>
            <person name="Ma J."/>
        </authorList>
    </citation>
    <scope>NUCLEOTIDE SEQUENCE [LARGE SCALE GENOMIC DNA]</scope>
    <source>
        <strain evidence="2">CGMCC 1.15342</strain>
    </source>
</reference>
<comment type="caution">
    <text evidence="1">The sequence shown here is derived from an EMBL/GenBank/DDBJ whole genome shotgun (WGS) entry which is preliminary data.</text>
</comment>
<name>A0ABQ1M8L4_9SPHI</name>
<keyword evidence="2" id="KW-1185">Reference proteome</keyword>
<dbReference type="Proteomes" id="UP000597338">
    <property type="component" value="Unassembled WGS sequence"/>
</dbReference>
<evidence type="ECO:0000313" key="2">
    <source>
        <dbReference type="Proteomes" id="UP000597338"/>
    </source>
</evidence>